<reference evidence="1 2" key="1">
    <citation type="submission" date="2019-08" db="EMBL/GenBank/DDBJ databases">
        <title>Deep-cultivation of Planctomycetes and their phenomic and genomic characterization uncovers novel biology.</title>
        <authorList>
            <person name="Wiegand S."/>
            <person name="Jogler M."/>
            <person name="Boedeker C."/>
            <person name="Pinto D."/>
            <person name="Vollmers J."/>
            <person name="Rivas-Marin E."/>
            <person name="Kohn T."/>
            <person name="Peeters S.H."/>
            <person name="Heuer A."/>
            <person name="Rast P."/>
            <person name="Oberbeckmann S."/>
            <person name="Bunk B."/>
            <person name="Jeske O."/>
            <person name="Meyerdierks A."/>
            <person name="Storesund J.E."/>
            <person name="Kallscheuer N."/>
            <person name="Luecker S."/>
            <person name="Lage O.M."/>
            <person name="Pohl T."/>
            <person name="Merkel B.J."/>
            <person name="Hornburger P."/>
            <person name="Mueller R.-W."/>
            <person name="Bruemmer F."/>
            <person name="Labrenz M."/>
            <person name="Spormann A.M."/>
            <person name="Op den Camp H."/>
            <person name="Overmann J."/>
            <person name="Amann R."/>
            <person name="Jetten M.S.M."/>
            <person name="Mascher T."/>
            <person name="Medema M.H."/>
            <person name="Devos D.P."/>
            <person name="Kaster A.-K."/>
            <person name="Ovreas L."/>
            <person name="Rohde M."/>
            <person name="Galperin M.Y."/>
            <person name="Jogler C."/>
        </authorList>
    </citation>
    <scope>NUCLEOTIDE SEQUENCE [LARGE SCALE GENOMIC DNA]</scope>
    <source>
        <strain evidence="1 2">UC8</strain>
    </source>
</reference>
<organism evidence="1 2">
    <name type="scientific">Roseimaritima ulvae</name>
    <dbReference type="NCBI Taxonomy" id="980254"/>
    <lineage>
        <taxon>Bacteria</taxon>
        <taxon>Pseudomonadati</taxon>
        <taxon>Planctomycetota</taxon>
        <taxon>Planctomycetia</taxon>
        <taxon>Pirellulales</taxon>
        <taxon>Pirellulaceae</taxon>
        <taxon>Roseimaritima</taxon>
    </lineage>
</organism>
<dbReference type="KEGG" id="rul:UC8_46300"/>
<evidence type="ECO:0000313" key="1">
    <source>
        <dbReference type="EMBL" id="QEG42588.1"/>
    </source>
</evidence>
<dbReference type="PANTHER" id="PTHR39337:SF1">
    <property type="entry name" value="BLR5642 PROTEIN"/>
    <property type="match status" value="1"/>
</dbReference>
<proteinExistence type="predicted"/>
<dbReference type="Proteomes" id="UP000325286">
    <property type="component" value="Chromosome"/>
</dbReference>
<accession>A0A5B9QU71</accession>
<dbReference type="EMBL" id="CP042914">
    <property type="protein sequence ID" value="QEG42588.1"/>
    <property type="molecule type" value="Genomic_DNA"/>
</dbReference>
<protein>
    <recommendedName>
        <fullName evidence="3">DUF488 domain-containing protein</fullName>
    </recommendedName>
</protein>
<sequence length="183" mass="21233">MKFWTIGHVRHPFDLFVQWLVQHQIECLVDVRRFPGSRNSPQFNRETLCPALAEYNIAYQWIESLGGRRSKSEVVENSPNEGWENKSFRNYADYMLTDQFQEGFEQLRQLAEAKRTAIMCSEAVYWRCHRRLISDYAVVGGGEVEHIFPDERTKPHTLTSFAKIDATSGPIKLTYPAAPSLFD</sequence>
<dbReference type="PIRSF" id="PIRSF024492">
    <property type="entry name" value="UCP024492"/>
    <property type="match status" value="1"/>
</dbReference>
<dbReference type="InterPro" id="IPR014519">
    <property type="entry name" value="UCP024492"/>
</dbReference>
<dbReference type="PANTHER" id="PTHR39337">
    <property type="entry name" value="BLR5642 PROTEIN"/>
    <property type="match status" value="1"/>
</dbReference>
<gene>
    <name evidence="1" type="ORF">UC8_46300</name>
</gene>
<evidence type="ECO:0008006" key="3">
    <source>
        <dbReference type="Google" id="ProtNLM"/>
    </source>
</evidence>
<dbReference type="OrthoDB" id="9789109at2"/>
<dbReference type="RefSeq" id="WP_068141984.1">
    <property type="nucleotide sequence ID" value="NZ_CP042914.1"/>
</dbReference>
<dbReference type="InterPro" id="IPR007438">
    <property type="entry name" value="DUF488"/>
</dbReference>
<dbReference type="AlphaFoldDB" id="A0A5B9QU71"/>
<dbReference type="Pfam" id="PF04343">
    <property type="entry name" value="DUF488"/>
    <property type="match status" value="1"/>
</dbReference>
<keyword evidence="2" id="KW-1185">Reference proteome</keyword>
<evidence type="ECO:0000313" key="2">
    <source>
        <dbReference type="Proteomes" id="UP000325286"/>
    </source>
</evidence>
<name>A0A5B9QU71_9BACT</name>